<dbReference type="OrthoDB" id="9813917at2"/>
<dbReference type="InterPro" id="IPR031322">
    <property type="entry name" value="Shikimate/glucono_kinase"/>
</dbReference>
<comment type="caution">
    <text evidence="11">The sequence shown here is derived from an EMBL/GenBank/DDBJ whole genome shotgun (WGS) entry which is preliminary data.</text>
</comment>
<evidence type="ECO:0000256" key="1">
    <source>
        <dbReference type="ARBA" id="ARBA00004761"/>
    </source>
</evidence>
<evidence type="ECO:0000256" key="2">
    <source>
        <dbReference type="ARBA" id="ARBA00008420"/>
    </source>
</evidence>
<evidence type="ECO:0000256" key="4">
    <source>
        <dbReference type="ARBA" id="ARBA00022679"/>
    </source>
</evidence>
<proteinExistence type="inferred from homology"/>
<sequence length="165" mass="18367">MVKTTVFFIMGVSGSGKSTVGKLLAAELNVPFFDGDDYHPDENVAKMAAGNPLNDTDRKEWLSRLNSLVYENLDSGAVIACSALKESYRSQLSDGVLEKIRFVHLKGSFKEIRDRMQKRKGHFMPAALLRSQFDTLEPPQKAISVSIKQSPSSIVLKILEHLNQN</sequence>
<reference evidence="11 12" key="1">
    <citation type="submission" date="2018-10" db="EMBL/GenBank/DDBJ databases">
        <title>Ulvibacterium marinum gen. nov., sp. nov., a novel marine bacterium of the family Flavobacteriaceae, isolated from a culture of the green alga Ulva prolifera.</title>
        <authorList>
            <person name="Zhang Z."/>
        </authorList>
    </citation>
    <scope>NUCLEOTIDE SEQUENCE [LARGE SCALE GENOMIC DNA]</scope>
    <source>
        <strain evidence="11 12">CCMM003</strain>
    </source>
</reference>
<protein>
    <recommendedName>
        <fullName evidence="3 10">Gluconokinase</fullName>
        <ecNumber evidence="3 10">2.7.1.12</ecNumber>
    </recommendedName>
</protein>
<dbReference type="EC" id="2.7.1.12" evidence="3 10"/>
<keyword evidence="6 10" id="KW-0418">Kinase</keyword>
<dbReference type="PANTHER" id="PTHR43442:SF3">
    <property type="entry name" value="GLUCONOKINASE-RELATED"/>
    <property type="match status" value="1"/>
</dbReference>
<dbReference type="NCBIfam" id="TIGR01313">
    <property type="entry name" value="therm_gnt_kin"/>
    <property type="match status" value="1"/>
</dbReference>
<accession>A0A3B0C5X8</accession>
<evidence type="ECO:0000313" key="11">
    <source>
        <dbReference type="EMBL" id="RKN81503.1"/>
    </source>
</evidence>
<comment type="pathway">
    <text evidence="1">Carbohydrate acid metabolism.</text>
</comment>
<keyword evidence="5 10" id="KW-0547">Nucleotide-binding</keyword>
<dbReference type="RefSeq" id="WP_120711658.1">
    <property type="nucleotide sequence ID" value="NZ_RBCJ01000002.1"/>
</dbReference>
<evidence type="ECO:0000256" key="5">
    <source>
        <dbReference type="ARBA" id="ARBA00022741"/>
    </source>
</evidence>
<dbReference type="GO" id="GO:0046316">
    <property type="term" value="F:gluconokinase activity"/>
    <property type="evidence" value="ECO:0007669"/>
    <property type="project" value="UniProtKB-EC"/>
</dbReference>
<evidence type="ECO:0000256" key="8">
    <source>
        <dbReference type="ARBA" id="ARBA00023064"/>
    </source>
</evidence>
<comment type="catalytic activity">
    <reaction evidence="9 10">
        <text>D-gluconate + ATP = 6-phospho-D-gluconate + ADP + H(+)</text>
        <dbReference type="Rhea" id="RHEA:19433"/>
        <dbReference type="ChEBI" id="CHEBI:15378"/>
        <dbReference type="ChEBI" id="CHEBI:18391"/>
        <dbReference type="ChEBI" id="CHEBI:30616"/>
        <dbReference type="ChEBI" id="CHEBI:58759"/>
        <dbReference type="ChEBI" id="CHEBI:456216"/>
        <dbReference type="EC" id="2.7.1.12"/>
    </reaction>
</comment>
<dbReference type="InterPro" id="IPR006001">
    <property type="entry name" value="Therm_gnt_kin"/>
</dbReference>
<dbReference type="Proteomes" id="UP000276603">
    <property type="component" value="Unassembled WGS sequence"/>
</dbReference>
<dbReference type="GO" id="GO:0005524">
    <property type="term" value="F:ATP binding"/>
    <property type="evidence" value="ECO:0007669"/>
    <property type="project" value="UniProtKB-KW"/>
</dbReference>
<dbReference type="SUPFAM" id="SSF52540">
    <property type="entry name" value="P-loop containing nucleoside triphosphate hydrolases"/>
    <property type="match status" value="1"/>
</dbReference>
<organism evidence="11 12">
    <name type="scientific">Ulvibacterium marinum</name>
    <dbReference type="NCBI Taxonomy" id="2419782"/>
    <lineage>
        <taxon>Bacteria</taxon>
        <taxon>Pseudomonadati</taxon>
        <taxon>Bacteroidota</taxon>
        <taxon>Flavobacteriia</taxon>
        <taxon>Flavobacteriales</taxon>
        <taxon>Flavobacteriaceae</taxon>
        <taxon>Ulvibacterium</taxon>
    </lineage>
</organism>
<dbReference type="GO" id="GO:0019521">
    <property type="term" value="P:D-gluconate metabolic process"/>
    <property type="evidence" value="ECO:0007669"/>
    <property type="project" value="UniProtKB-KW"/>
</dbReference>
<gene>
    <name evidence="11" type="ORF">D7Z94_11340</name>
</gene>
<evidence type="ECO:0000256" key="7">
    <source>
        <dbReference type="ARBA" id="ARBA00022840"/>
    </source>
</evidence>
<dbReference type="PANTHER" id="PTHR43442">
    <property type="entry name" value="GLUCONOKINASE-RELATED"/>
    <property type="match status" value="1"/>
</dbReference>
<dbReference type="Gene3D" id="3.40.50.300">
    <property type="entry name" value="P-loop containing nucleotide triphosphate hydrolases"/>
    <property type="match status" value="1"/>
</dbReference>
<dbReference type="InterPro" id="IPR027417">
    <property type="entry name" value="P-loop_NTPase"/>
</dbReference>
<dbReference type="AlphaFoldDB" id="A0A3B0C5X8"/>
<dbReference type="EMBL" id="RBCJ01000002">
    <property type="protein sequence ID" value="RKN81503.1"/>
    <property type="molecule type" value="Genomic_DNA"/>
</dbReference>
<comment type="similarity">
    <text evidence="2 10">Belongs to the gluconokinase GntK/GntV family.</text>
</comment>
<evidence type="ECO:0000256" key="10">
    <source>
        <dbReference type="RuleBase" id="RU363066"/>
    </source>
</evidence>
<dbReference type="CDD" id="cd02021">
    <property type="entry name" value="GntK"/>
    <property type="match status" value="1"/>
</dbReference>
<evidence type="ECO:0000313" key="12">
    <source>
        <dbReference type="Proteomes" id="UP000276603"/>
    </source>
</evidence>
<dbReference type="Pfam" id="PF01202">
    <property type="entry name" value="SKI"/>
    <property type="match status" value="1"/>
</dbReference>
<dbReference type="FunFam" id="3.40.50.300:FF:000522">
    <property type="entry name" value="Gluconokinase"/>
    <property type="match status" value="1"/>
</dbReference>
<evidence type="ECO:0000256" key="3">
    <source>
        <dbReference type="ARBA" id="ARBA00012054"/>
    </source>
</evidence>
<evidence type="ECO:0000256" key="6">
    <source>
        <dbReference type="ARBA" id="ARBA00022777"/>
    </source>
</evidence>
<keyword evidence="8" id="KW-0311">Gluconate utilization</keyword>
<dbReference type="GO" id="GO:0005737">
    <property type="term" value="C:cytoplasm"/>
    <property type="evidence" value="ECO:0007669"/>
    <property type="project" value="TreeGrafter"/>
</dbReference>
<keyword evidence="4 10" id="KW-0808">Transferase</keyword>
<keyword evidence="12" id="KW-1185">Reference proteome</keyword>
<name>A0A3B0C5X8_9FLAO</name>
<evidence type="ECO:0000256" key="9">
    <source>
        <dbReference type="ARBA" id="ARBA00048090"/>
    </source>
</evidence>
<keyword evidence="7 10" id="KW-0067">ATP-binding</keyword>